<dbReference type="Proteomes" id="UP000605986">
    <property type="component" value="Unassembled WGS sequence"/>
</dbReference>
<name>A0A8H4P7T1_9HYPO</name>
<dbReference type="OrthoDB" id="4867305at2759"/>
<comment type="caution">
    <text evidence="2">The sequence shown here is derived from an EMBL/GenBank/DDBJ whole genome shotgun (WGS) entry which is preliminary data.</text>
</comment>
<organism evidence="2 3">
    <name type="scientific">Fusarium austroafricanum</name>
    <dbReference type="NCBI Taxonomy" id="2364996"/>
    <lineage>
        <taxon>Eukaryota</taxon>
        <taxon>Fungi</taxon>
        <taxon>Dikarya</taxon>
        <taxon>Ascomycota</taxon>
        <taxon>Pezizomycotina</taxon>
        <taxon>Sordariomycetes</taxon>
        <taxon>Hypocreomycetidae</taxon>
        <taxon>Hypocreales</taxon>
        <taxon>Nectriaceae</taxon>
        <taxon>Fusarium</taxon>
        <taxon>Fusarium concolor species complex</taxon>
    </lineage>
</organism>
<feature type="region of interest" description="Disordered" evidence="1">
    <location>
        <begin position="217"/>
        <end position="285"/>
    </location>
</feature>
<reference evidence="2" key="1">
    <citation type="submission" date="2020-01" db="EMBL/GenBank/DDBJ databases">
        <title>Identification and distribution of gene clusters putatively required for synthesis of sphingolipid metabolism inhibitors in phylogenetically diverse species of the filamentous fungus Fusarium.</title>
        <authorList>
            <person name="Kim H.-S."/>
            <person name="Busman M."/>
            <person name="Brown D.W."/>
            <person name="Divon H."/>
            <person name="Uhlig S."/>
            <person name="Proctor R.H."/>
        </authorList>
    </citation>
    <scope>NUCLEOTIDE SEQUENCE</scope>
    <source>
        <strain evidence="2">NRRL 53441</strain>
    </source>
</reference>
<accession>A0A8H4P7T1</accession>
<keyword evidence="3" id="KW-1185">Reference proteome</keyword>
<evidence type="ECO:0000256" key="1">
    <source>
        <dbReference type="SAM" id="MobiDB-lite"/>
    </source>
</evidence>
<gene>
    <name evidence="2" type="ORF">F53441_5841</name>
</gene>
<feature type="compositionally biased region" description="Basic and acidic residues" evidence="1">
    <location>
        <begin position="221"/>
        <end position="275"/>
    </location>
</feature>
<proteinExistence type="predicted"/>
<dbReference type="EMBL" id="JAADJG010000228">
    <property type="protein sequence ID" value="KAF4451142.1"/>
    <property type="molecule type" value="Genomic_DNA"/>
</dbReference>
<dbReference type="AlphaFoldDB" id="A0A8H4P7T1"/>
<protein>
    <submittedName>
        <fullName evidence="2">Uncharacterized protein</fullName>
    </submittedName>
</protein>
<sequence>MRIKQPAPMILESEDPPVPFTIIKVPNNSPAYVYWNTLTKFKSTFQPRASTIQHGEKGNPGPGEMIALLPYLYNDLGVMIFDGPDEAQIRDIGDVLKQMVGHDPRLQLQDWSKRRSEPLRFSDWNVYRLQLDEKTHITSRRGVRKDPGPCEAGDNNKHMQREYLNPRGLSALSEMALDKWKSQGKWGRSIPFEVESGSKFRNMTKKLSGLEQEIWSKQRRKREEEKIKEREARRDRKRSRKDERMKAKKEETRARVARERAQKAAEMKTLEKGMQAEETLGVGGE</sequence>
<evidence type="ECO:0000313" key="2">
    <source>
        <dbReference type="EMBL" id="KAF4451142.1"/>
    </source>
</evidence>
<evidence type="ECO:0000313" key="3">
    <source>
        <dbReference type="Proteomes" id="UP000605986"/>
    </source>
</evidence>